<comment type="caution">
    <text evidence="7">The sequence shown here is derived from an EMBL/GenBank/DDBJ whole genome shotgun (WGS) entry which is preliminary data.</text>
</comment>
<keyword evidence="8" id="KW-1185">Reference proteome</keyword>
<keyword evidence="1" id="KW-1003">Cell membrane</keyword>
<name>A0A502KMW2_9GAMM</name>
<dbReference type="EMBL" id="SAWY01000038">
    <property type="protein sequence ID" value="TPH12766.1"/>
    <property type="molecule type" value="Genomic_DNA"/>
</dbReference>
<gene>
    <name evidence="7" type="ORF">EPA86_15145</name>
</gene>
<evidence type="ECO:0000256" key="2">
    <source>
        <dbReference type="ARBA" id="ARBA00022692"/>
    </source>
</evidence>
<reference evidence="7 8" key="1">
    <citation type="submission" date="2019-01" db="EMBL/GenBank/DDBJ databases">
        <title>Litorilituus lipolytica sp. nov., isolated from intertidal sand of the Yellow Sea in China.</title>
        <authorList>
            <person name="Liu A."/>
        </authorList>
    </citation>
    <scope>NUCLEOTIDE SEQUENCE [LARGE SCALE GENOMIC DNA]</scope>
    <source>
        <strain evidence="7 8">RZ04</strain>
    </source>
</reference>
<dbReference type="InterPro" id="IPR010445">
    <property type="entry name" value="LapA_dom"/>
</dbReference>
<sequence>MTVRLYITLFLLLFFILIAFIFGSQNDQIITLNYLIARSEITVAEAVSIFSALGFIIGILVTIVWRLVRKGKKALSTPQQ</sequence>
<dbReference type="Proteomes" id="UP000315303">
    <property type="component" value="Unassembled WGS sequence"/>
</dbReference>
<evidence type="ECO:0000256" key="3">
    <source>
        <dbReference type="ARBA" id="ARBA00022989"/>
    </source>
</evidence>
<feature type="transmembrane region" description="Helical" evidence="5">
    <location>
        <begin position="47"/>
        <end position="68"/>
    </location>
</feature>
<dbReference type="OrthoDB" id="7064015at2"/>
<organism evidence="7 8">
    <name type="scientific">Litorilituus lipolyticus</name>
    <dbReference type="NCBI Taxonomy" id="2491017"/>
    <lineage>
        <taxon>Bacteria</taxon>
        <taxon>Pseudomonadati</taxon>
        <taxon>Pseudomonadota</taxon>
        <taxon>Gammaproteobacteria</taxon>
        <taxon>Alteromonadales</taxon>
        <taxon>Colwelliaceae</taxon>
        <taxon>Litorilituus</taxon>
    </lineage>
</organism>
<keyword evidence="2 5" id="KW-0812">Transmembrane</keyword>
<evidence type="ECO:0000256" key="1">
    <source>
        <dbReference type="ARBA" id="ARBA00022475"/>
    </source>
</evidence>
<evidence type="ECO:0000259" key="6">
    <source>
        <dbReference type="Pfam" id="PF06305"/>
    </source>
</evidence>
<evidence type="ECO:0000256" key="5">
    <source>
        <dbReference type="SAM" id="Phobius"/>
    </source>
</evidence>
<evidence type="ECO:0000256" key="4">
    <source>
        <dbReference type="ARBA" id="ARBA00023136"/>
    </source>
</evidence>
<dbReference type="GO" id="GO:0005886">
    <property type="term" value="C:plasma membrane"/>
    <property type="evidence" value="ECO:0007669"/>
    <property type="project" value="InterPro"/>
</dbReference>
<keyword evidence="3 5" id="KW-1133">Transmembrane helix</keyword>
<keyword evidence="4 5" id="KW-0472">Membrane</keyword>
<protein>
    <submittedName>
        <fullName evidence="7">LapA family protein</fullName>
    </submittedName>
</protein>
<dbReference type="AlphaFoldDB" id="A0A502KMW2"/>
<evidence type="ECO:0000313" key="8">
    <source>
        <dbReference type="Proteomes" id="UP000315303"/>
    </source>
</evidence>
<feature type="domain" description="Lipopolysaccharide assembly protein A" evidence="6">
    <location>
        <begin position="25"/>
        <end position="71"/>
    </location>
</feature>
<accession>A0A502KMW2</accession>
<evidence type="ECO:0000313" key="7">
    <source>
        <dbReference type="EMBL" id="TPH12766.1"/>
    </source>
</evidence>
<proteinExistence type="predicted"/>
<dbReference type="Pfam" id="PF06305">
    <property type="entry name" value="LapA_dom"/>
    <property type="match status" value="1"/>
</dbReference>